<keyword evidence="4" id="KW-1185">Reference proteome</keyword>
<feature type="signal peptide" evidence="1">
    <location>
        <begin position="1"/>
        <end position="33"/>
    </location>
</feature>
<evidence type="ECO:0000313" key="2">
    <source>
        <dbReference type="EMBL" id="GMR52018.1"/>
    </source>
</evidence>
<keyword evidence="1" id="KW-0732">Signal</keyword>
<feature type="chain" id="PRO_5044710190" description="Sushi domain-containing protein" evidence="1">
    <location>
        <begin position="34"/>
        <end position="107"/>
    </location>
</feature>
<organism evidence="3 4">
    <name type="scientific">Pristionchus mayeri</name>
    <dbReference type="NCBI Taxonomy" id="1317129"/>
    <lineage>
        <taxon>Eukaryota</taxon>
        <taxon>Metazoa</taxon>
        <taxon>Ecdysozoa</taxon>
        <taxon>Nematoda</taxon>
        <taxon>Chromadorea</taxon>
        <taxon>Rhabditida</taxon>
        <taxon>Rhabditina</taxon>
        <taxon>Diplogasteromorpha</taxon>
        <taxon>Diplogasteroidea</taxon>
        <taxon>Neodiplogasteridae</taxon>
        <taxon>Pristionchus</taxon>
    </lineage>
</organism>
<evidence type="ECO:0008006" key="5">
    <source>
        <dbReference type="Google" id="ProtNLM"/>
    </source>
</evidence>
<evidence type="ECO:0000313" key="4">
    <source>
        <dbReference type="Proteomes" id="UP001328107"/>
    </source>
</evidence>
<dbReference type="AlphaFoldDB" id="A0AAN5I5B2"/>
<dbReference type="Proteomes" id="UP001328107">
    <property type="component" value="Unassembled WGS sequence"/>
</dbReference>
<evidence type="ECO:0000256" key="1">
    <source>
        <dbReference type="SAM" id="SignalP"/>
    </source>
</evidence>
<reference evidence="4" key="1">
    <citation type="submission" date="2022-10" db="EMBL/GenBank/DDBJ databases">
        <title>Genome assembly of Pristionchus species.</title>
        <authorList>
            <person name="Yoshida K."/>
            <person name="Sommer R.J."/>
        </authorList>
    </citation>
    <scope>NUCLEOTIDE SEQUENCE [LARGE SCALE GENOMIC DNA]</scope>
    <source>
        <strain evidence="4">RS5460</strain>
    </source>
</reference>
<accession>A0AAN5I5B2</accession>
<proteinExistence type="predicted"/>
<dbReference type="EMBL" id="BTRK01000005">
    <property type="protein sequence ID" value="GMR52019.1"/>
    <property type="molecule type" value="Genomic_DNA"/>
</dbReference>
<sequence length="107" mass="12051">MLVSIKRAGFPEVPILMVRSIFIFSLLSQIVDACIPVQPGDLECPTPPRLRPPPRNSDTTIYSRLQGPRFEYGIEVFYCGHDMVTMADDPKAGPYELICRPYTGMFV</sequence>
<gene>
    <name evidence="2" type="ORF">PMAYCL1PPCAC_22213</name>
    <name evidence="3" type="ORF">PMAYCL1PPCAC_22214</name>
</gene>
<name>A0AAN5I5B2_9BILA</name>
<protein>
    <recommendedName>
        <fullName evidence="5">Sushi domain-containing protein</fullName>
    </recommendedName>
</protein>
<reference evidence="3" key="2">
    <citation type="submission" date="2023-06" db="EMBL/GenBank/DDBJ databases">
        <title>Genome assembly of Pristionchus species.</title>
        <authorList>
            <person name="Yoshida K."/>
            <person name="Sommer R.J."/>
        </authorList>
    </citation>
    <scope>NUCLEOTIDE SEQUENCE</scope>
    <source>
        <strain evidence="3">RS5460</strain>
    </source>
</reference>
<dbReference type="EMBL" id="BTRK01000005">
    <property type="protein sequence ID" value="GMR52018.1"/>
    <property type="molecule type" value="Genomic_DNA"/>
</dbReference>
<comment type="caution">
    <text evidence="3">The sequence shown here is derived from an EMBL/GenBank/DDBJ whole genome shotgun (WGS) entry which is preliminary data.</text>
</comment>
<feature type="non-terminal residue" evidence="3">
    <location>
        <position position="107"/>
    </location>
</feature>
<evidence type="ECO:0000313" key="3">
    <source>
        <dbReference type="EMBL" id="GMR52019.1"/>
    </source>
</evidence>